<keyword evidence="2" id="KW-0479">Metal-binding</keyword>
<dbReference type="SFLD" id="SFLDS00003">
    <property type="entry name" value="Haloacid_Dehalogenase"/>
    <property type="match status" value="1"/>
</dbReference>
<dbReference type="PRINTS" id="PR00413">
    <property type="entry name" value="HADHALOGNASE"/>
</dbReference>
<evidence type="ECO:0000313" key="5">
    <source>
        <dbReference type="EMBL" id="KPK70926.1"/>
    </source>
</evidence>
<dbReference type="PANTHER" id="PTHR46470:SF2">
    <property type="entry name" value="GLYCERALDEHYDE 3-PHOSPHATE PHOSPHATASE"/>
    <property type="match status" value="1"/>
</dbReference>
<keyword evidence="3" id="KW-0378">Hydrolase</keyword>
<dbReference type="InterPro" id="IPR051400">
    <property type="entry name" value="HAD-like_hydrolase"/>
</dbReference>
<gene>
    <name evidence="5" type="ORF">AMJ87_08165</name>
</gene>
<dbReference type="NCBIfam" id="TIGR01509">
    <property type="entry name" value="HAD-SF-IA-v3"/>
    <property type="match status" value="1"/>
</dbReference>
<evidence type="ECO:0000256" key="3">
    <source>
        <dbReference type="ARBA" id="ARBA00022801"/>
    </source>
</evidence>
<name>A0A0S8GDK6_UNCW3</name>
<proteinExistence type="predicted"/>
<protein>
    <recommendedName>
        <fullName evidence="7">Haloacid dehalogenase</fullName>
    </recommendedName>
</protein>
<dbReference type="AlphaFoldDB" id="A0A0S8GDK6"/>
<dbReference type="GO" id="GO:0046872">
    <property type="term" value="F:metal ion binding"/>
    <property type="evidence" value="ECO:0007669"/>
    <property type="project" value="UniProtKB-KW"/>
</dbReference>
<comment type="caution">
    <text evidence="5">The sequence shown here is derived from an EMBL/GenBank/DDBJ whole genome shotgun (WGS) entry which is preliminary data.</text>
</comment>
<dbReference type="SUPFAM" id="SSF56784">
    <property type="entry name" value="HAD-like"/>
    <property type="match status" value="1"/>
</dbReference>
<evidence type="ECO:0008006" key="7">
    <source>
        <dbReference type="Google" id="ProtNLM"/>
    </source>
</evidence>
<dbReference type="NCBIfam" id="TIGR01549">
    <property type="entry name" value="HAD-SF-IA-v1"/>
    <property type="match status" value="1"/>
</dbReference>
<dbReference type="Pfam" id="PF00702">
    <property type="entry name" value="Hydrolase"/>
    <property type="match status" value="1"/>
</dbReference>
<dbReference type="PANTHER" id="PTHR46470">
    <property type="entry name" value="N-ACYLNEURAMINATE-9-PHOSPHATASE"/>
    <property type="match status" value="1"/>
</dbReference>
<evidence type="ECO:0000313" key="6">
    <source>
        <dbReference type="Proteomes" id="UP000051096"/>
    </source>
</evidence>
<dbReference type="GO" id="GO:0016791">
    <property type="term" value="F:phosphatase activity"/>
    <property type="evidence" value="ECO:0007669"/>
    <property type="project" value="TreeGrafter"/>
</dbReference>
<keyword evidence="4" id="KW-0460">Magnesium</keyword>
<dbReference type="Gene3D" id="3.40.50.1000">
    <property type="entry name" value="HAD superfamily/HAD-like"/>
    <property type="match status" value="1"/>
</dbReference>
<dbReference type="InterPro" id="IPR023214">
    <property type="entry name" value="HAD_sf"/>
</dbReference>
<accession>A0A0S8GDK6</accession>
<evidence type="ECO:0000256" key="2">
    <source>
        <dbReference type="ARBA" id="ARBA00022723"/>
    </source>
</evidence>
<dbReference type="Gene3D" id="1.10.150.520">
    <property type="match status" value="1"/>
</dbReference>
<organism evidence="5 6">
    <name type="scientific">candidate division WOR_3 bacterium SM23_60</name>
    <dbReference type="NCBI Taxonomy" id="1703780"/>
    <lineage>
        <taxon>Bacteria</taxon>
        <taxon>Bacteria division WOR-3</taxon>
    </lineage>
</organism>
<dbReference type="GO" id="GO:0044281">
    <property type="term" value="P:small molecule metabolic process"/>
    <property type="evidence" value="ECO:0007669"/>
    <property type="project" value="UniProtKB-ARBA"/>
</dbReference>
<comment type="cofactor">
    <cofactor evidence="1">
        <name>Mg(2+)</name>
        <dbReference type="ChEBI" id="CHEBI:18420"/>
    </cofactor>
</comment>
<reference evidence="5 6" key="1">
    <citation type="journal article" date="2015" name="Microbiome">
        <title>Genomic resolution of linkages in carbon, nitrogen, and sulfur cycling among widespread estuary sediment bacteria.</title>
        <authorList>
            <person name="Baker B.J."/>
            <person name="Lazar C.S."/>
            <person name="Teske A.P."/>
            <person name="Dick G.J."/>
        </authorList>
    </citation>
    <scope>NUCLEOTIDE SEQUENCE [LARGE SCALE GENOMIC DNA]</scope>
    <source>
        <strain evidence="5">SM23_60</strain>
    </source>
</reference>
<evidence type="ECO:0000256" key="4">
    <source>
        <dbReference type="ARBA" id="ARBA00022842"/>
    </source>
</evidence>
<dbReference type="InterPro" id="IPR006439">
    <property type="entry name" value="HAD-SF_hydro_IA"/>
</dbReference>
<dbReference type="SFLD" id="SFLDG01129">
    <property type="entry name" value="C1.5:_HAD__Beta-PGM__Phosphata"/>
    <property type="match status" value="1"/>
</dbReference>
<evidence type="ECO:0000256" key="1">
    <source>
        <dbReference type="ARBA" id="ARBA00001946"/>
    </source>
</evidence>
<dbReference type="Proteomes" id="UP000051096">
    <property type="component" value="Unassembled WGS sequence"/>
</dbReference>
<dbReference type="InterPro" id="IPR036412">
    <property type="entry name" value="HAD-like_sf"/>
</dbReference>
<dbReference type="EMBL" id="LJUO01000078">
    <property type="protein sequence ID" value="KPK70926.1"/>
    <property type="molecule type" value="Genomic_DNA"/>
</dbReference>
<sequence>MIKVIIFDLDGTLYQSAVIRSKFAEAAYHAIAKLKRTTVAQAQQLVEHKRAQMRSTYGDPVPYTLTLRSIGMSAEQWHTENIAYFDPRDYLEEDERLLNCLSALKKRYRLVILTNNNSVQTDRTLEALGVKHLFDRIYTYNTFKLLKPDPEFVRRAIEEMGVRPEECCFVGDRYNVDLEPARRLNMHIYEVSGPSDVYTLARDFGCD</sequence>